<proteinExistence type="predicted"/>
<accession>A0A937FTM3</accession>
<evidence type="ECO:0000313" key="1">
    <source>
        <dbReference type="EMBL" id="MBL6445705.1"/>
    </source>
</evidence>
<organism evidence="1 2">
    <name type="scientific">Fulvivirga marina</name>
    <dbReference type="NCBI Taxonomy" id="2494733"/>
    <lineage>
        <taxon>Bacteria</taxon>
        <taxon>Pseudomonadati</taxon>
        <taxon>Bacteroidota</taxon>
        <taxon>Cytophagia</taxon>
        <taxon>Cytophagales</taxon>
        <taxon>Fulvivirgaceae</taxon>
        <taxon>Fulvivirga</taxon>
    </lineage>
</organism>
<dbReference type="Proteomes" id="UP000614216">
    <property type="component" value="Unassembled WGS sequence"/>
</dbReference>
<protein>
    <submittedName>
        <fullName evidence="1">Uncharacterized protein</fullName>
    </submittedName>
</protein>
<gene>
    <name evidence="1" type="ORF">JMN32_05255</name>
</gene>
<dbReference type="EMBL" id="JAEUGD010000018">
    <property type="protein sequence ID" value="MBL6445705.1"/>
    <property type="molecule type" value="Genomic_DNA"/>
</dbReference>
<keyword evidence="2" id="KW-1185">Reference proteome</keyword>
<comment type="caution">
    <text evidence="1">The sequence shown here is derived from an EMBL/GenBank/DDBJ whole genome shotgun (WGS) entry which is preliminary data.</text>
</comment>
<reference evidence="1" key="1">
    <citation type="submission" date="2021-01" db="EMBL/GenBank/DDBJ databases">
        <title>Fulvivirga kasyanovii gen. nov., sp nov., a novel member of the phylum Bacteroidetes isolated from seawater in a mussel farm.</title>
        <authorList>
            <person name="Zhao L.-H."/>
            <person name="Wang Z.-J."/>
        </authorList>
    </citation>
    <scope>NUCLEOTIDE SEQUENCE</scope>
    <source>
        <strain evidence="1">29W222</strain>
    </source>
</reference>
<name>A0A937FTM3_9BACT</name>
<dbReference type="RefSeq" id="WP_202855248.1">
    <property type="nucleotide sequence ID" value="NZ_JAEUGD010000018.1"/>
</dbReference>
<sequence length="104" mass="12304">MERKSTNWEASVERYGQLLGAVNDLIRDSTQLAKLYEGTNMEFAHFIYEKGLYEIMEKANILEDYERSFEFMHYSLKGQVEQLKRLRRVLQVILIKDPVNCPVN</sequence>
<evidence type="ECO:0000313" key="2">
    <source>
        <dbReference type="Proteomes" id="UP000614216"/>
    </source>
</evidence>
<dbReference type="AlphaFoldDB" id="A0A937FTM3"/>